<gene>
    <name evidence="2" type="ORF">SAMN04487940_10739</name>
</gene>
<dbReference type="Proteomes" id="UP000182932">
    <property type="component" value="Unassembled WGS sequence"/>
</dbReference>
<keyword evidence="3" id="KW-1185">Reference proteome</keyword>
<dbReference type="RefSeq" id="WP_074836645.1">
    <property type="nucleotide sequence ID" value="NZ_FNYY01000007.1"/>
</dbReference>
<sequence>MKALSEALAAHLESGLTTLCRAWAIDRTDGVAFGFTDHDRTLDFEGLSFRADTGLSAMAFQQGTGLSVDNSEAVGALSDAAITEADILAGRYDGATVRAWLVNWKNVAQRHMLFRGTIGEMRRVDGAFEAELRGLAEALNRPFGRVYQSPCTAVLGDRACGFDLTTPGYHWQGAVQEVDETSSVAVFTDNGFEPEWFQRGRMEVLSGTAKGLSGPIKRDSTEGAGRRIELWAPLRAQMAAGDLVRLTAGCDKRLETCRFKFNNLLNFRGFPDVPEDDWLIVNPARAGAKSGGSRR</sequence>
<protein>
    <recommendedName>
        <fullName evidence="1">Bacteriophage phiJL001 Gp84 C-terminal domain-containing protein</fullName>
    </recommendedName>
</protein>
<evidence type="ECO:0000259" key="1">
    <source>
        <dbReference type="Pfam" id="PF09356"/>
    </source>
</evidence>
<reference evidence="2 3" key="1">
    <citation type="submission" date="2016-10" db="EMBL/GenBank/DDBJ databases">
        <authorList>
            <person name="Varghese N."/>
            <person name="Submissions S."/>
        </authorList>
    </citation>
    <scope>NUCLEOTIDE SEQUENCE [LARGE SCALE GENOMIC DNA]</scope>
    <source>
        <strain evidence="2 3">FF3</strain>
    </source>
</reference>
<comment type="caution">
    <text evidence="2">The sequence shown here is derived from an EMBL/GenBank/DDBJ whole genome shotgun (WGS) entry which is preliminary data.</text>
</comment>
<name>A0A975WAB3_9RHOB</name>
<dbReference type="Pfam" id="PF09931">
    <property type="entry name" value="Phage_phiJL001_Gp84_N"/>
    <property type="match status" value="1"/>
</dbReference>
<organism evidence="2 3">
    <name type="scientific">Marinovum algicola</name>
    <dbReference type="NCBI Taxonomy" id="42444"/>
    <lineage>
        <taxon>Bacteria</taxon>
        <taxon>Pseudomonadati</taxon>
        <taxon>Pseudomonadota</taxon>
        <taxon>Alphaproteobacteria</taxon>
        <taxon>Rhodobacterales</taxon>
        <taxon>Roseobacteraceae</taxon>
        <taxon>Marinovum</taxon>
    </lineage>
</organism>
<dbReference type="GeneID" id="80818521"/>
<evidence type="ECO:0000313" key="2">
    <source>
        <dbReference type="EMBL" id="SEJ54511.1"/>
    </source>
</evidence>
<dbReference type="Pfam" id="PF09356">
    <property type="entry name" value="Phage_BR0599"/>
    <property type="match status" value="1"/>
</dbReference>
<accession>A0A975WAB3</accession>
<proteinExistence type="predicted"/>
<dbReference type="EMBL" id="FNYY01000007">
    <property type="protein sequence ID" value="SEJ54511.1"/>
    <property type="molecule type" value="Genomic_DNA"/>
</dbReference>
<dbReference type="InterPro" id="IPR011928">
    <property type="entry name" value="Phage_phiJL001_Gp84"/>
</dbReference>
<dbReference type="InterPro" id="IPR018964">
    <property type="entry name" value="Phage_phiJL001_Gp84_C"/>
</dbReference>
<dbReference type="AlphaFoldDB" id="A0A975WAB3"/>
<evidence type="ECO:0000313" key="3">
    <source>
        <dbReference type="Proteomes" id="UP000182932"/>
    </source>
</evidence>
<dbReference type="NCBIfam" id="TIGR02218">
    <property type="entry name" value="phg_TIGR02218"/>
    <property type="match status" value="1"/>
</dbReference>
<feature type="domain" description="Bacteriophage phiJL001 Gp84 C-terminal" evidence="1">
    <location>
        <begin position="196"/>
        <end position="277"/>
    </location>
</feature>